<reference evidence="1 2" key="1">
    <citation type="journal article" date="2018" name="Sci. Rep.">
        <title>Genomic signatures of local adaptation to the degree of environmental predictability in rotifers.</title>
        <authorList>
            <person name="Franch-Gras L."/>
            <person name="Hahn C."/>
            <person name="Garcia-Roger E.M."/>
            <person name="Carmona M.J."/>
            <person name="Serra M."/>
            <person name="Gomez A."/>
        </authorList>
    </citation>
    <scope>NUCLEOTIDE SEQUENCE [LARGE SCALE GENOMIC DNA]</scope>
    <source>
        <strain evidence="1">HYR1</strain>
    </source>
</reference>
<dbReference type="InterPro" id="IPR013083">
    <property type="entry name" value="Znf_RING/FYVE/PHD"/>
</dbReference>
<gene>
    <name evidence="1" type="ORF">BpHYR1_028635</name>
</gene>
<accession>A0A3M7RD36</accession>
<organism evidence="1 2">
    <name type="scientific">Brachionus plicatilis</name>
    <name type="common">Marine rotifer</name>
    <name type="synonym">Brachionus muelleri</name>
    <dbReference type="NCBI Taxonomy" id="10195"/>
    <lineage>
        <taxon>Eukaryota</taxon>
        <taxon>Metazoa</taxon>
        <taxon>Spiralia</taxon>
        <taxon>Gnathifera</taxon>
        <taxon>Rotifera</taxon>
        <taxon>Eurotatoria</taxon>
        <taxon>Monogononta</taxon>
        <taxon>Pseudotrocha</taxon>
        <taxon>Ploima</taxon>
        <taxon>Brachionidae</taxon>
        <taxon>Brachionus</taxon>
    </lineage>
</organism>
<proteinExistence type="predicted"/>
<keyword evidence="2" id="KW-1185">Reference proteome</keyword>
<dbReference type="Gene3D" id="3.30.40.10">
    <property type="entry name" value="Zinc/RING finger domain, C3HC4 (zinc finger)"/>
    <property type="match status" value="1"/>
</dbReference>
<name>A0A3M7RD36_BRAPC</name>
<protein>
    <recommendedName>
        <fullName evidence="3">RING-type domain-containing protein</fullName>
    </recommendedName>
</protein>
<dbReference type="Proteomes" id="UP000276133">
    <property type="component" value="Unassembled WGS sequence"/>
</dbReference>
<comment type="caution">
    <text evidence="1">The sequence shown here is derived from an EMBL/GenBank/DDBJ whole genome shotgun (WGS) entry which is preliminary data.</text>
</comment>
<evidence type="ECO:0008006" key="3">
    <source>
        <dbReference type="Google" id="ProtNLM"/>
    </source>
</evidence>
<sequence>MNTEDFCSNCKSFFGHIKYPVLLNCCQKNICNLCYRKLIDSKSLECIKCNDPNFTGAPNLEKNKVLFFKLFNQTEKKLDELHVKVYDAKWKNIVKAIKFYTNQSDYWPVEKTDRYDLSILRKIYESLTSEQEDKIKVFLRRFHSILKGIKNQKEKIASSSLETITKDIESFQDFFDEINIFMSQSFIKPFSDSDIELRLNEEKLERQNNIDFCFRVILDLKQLMNQAFERKVHKIQSYLIFLKNLFEALRPLLSIKKFQHNSLETDPKLMTLSNQDLFIYDFLVNKIKSTQKQLREYYNEQQKITNLLNSEYEKLLNCKNNEIRLYDERELTKLEKIVNTFLSIKPCRDLSFSYIDDARRNFEFFDEIYLVCDYSDFVQTINKDDPSVKIKNLVKNFKNSKGCFKCPTISQFQILKRMSKELIIVYT</sequence>
<dbReference type="AlphaFoldDB" id="A0A3M7RD36"/>
<dbReference type="EMBL" id="REGN01003695">
    <property type="protein sequence ID" value="RNA21324.1"/>
    <property type="molecule type" value="Genomic_DNA"/>
</dbReference>
<evidence type="ECO:0000313" key="1">
    <source>
        <dbReference type="EMBL" id="RNA21324.1"/>
    </source>
</evidence>
<evidence type="ECO:0000313" key="2">
    <source>
        <dbReference type="Proteomes" id="UP000276133"/>
    </source>
</evidence>